<dbReference type="Gene3D" id="1.20.1720.10">
    <property type="entry name" value="Multidrug resistance protein D"/>
    <property type="match status" value="1"/>
</dbReference>
<sequence>MNVRRHLPDPSDLPDLPVADPSLPPRSLREAGVALAGLSAVFLFEMLDNSVLNVALPTIGRELSASTTVLQRVTGVYAVVFGGLMLALGALADRVGRRKVMLVGLVLLGAASLATAFVTTAGQLIAIRAAMGVAAAMTTPGSLALAFRLFDEDGLRVRATTLISTVGLVGLAIGPTAGGLVLAFAPWQVLLLVNVPIAALAFLGIRRGIPADRADELHRDPIDGAGALLGTATIVLALVTPTLFVDAGTASPLPWLTTAAAAVTAVLFVLRERSARHPLLDLGLVARPLVSSGLAFKAAAALATAGLGYLVTLQLQLDRGWTPTQAALGMLPQVVVLIAGGALIGPLVARVGLDKAARLSAGAVVSGLAVYGLLGRFGYVWIALALVLVAAGMRVVGVVAGTNVMRGLPADRTTVGAALVDTAGEVTTGIGIAVSGTILAALFTGDIATSNWSADQTAEFREAVTWAGLALTVLAAALVGWGIARARRAAVVDK</sequence>
<gene>
    <name evidence="10" type="ORF">OHA22_21155</name>
</gene>
<keyword evidence="5 8" id="KW-0472">Membrane</keyword>
<dbReference type="EMBL" id="CP108222">
    <property type="protein sequence ID" value="WTT17875.1"/>
    <property type="molecule type" value="Genomic_DNA"/>
</dbReference>
<dbReference type="PRINTS" id="PR01036">
    <property type="entry name" value="TCRTETB"/>
</dbReference>
<keyword evidence="2" id="KW-0813">Transport</keyword>
<feature type="domain" description="Major facilitator superfamily (MFS) profile" evidence="9">
    <location>
        <begin position="34"/>
        <end position="488"/>
    </location>
</feature>
<protein>
    <submittedName>
        <fullName evidence="10">MFS transporter</fullName>
    </submittedName>
</protein>
<evidence type="ECO:0000259" key="9">
    <source>
        <dbReference type="PROSITE" id="PS50850"/>
    </source>
</evidence>
<dbReference type="InterPro" id="IPR020846">
    <property type="entry name" value="MFS_dom"/>
</dbReference>
<feature type="transmembrane region" description="Helical" evidence="8">
    <location>
        <begin position="76"/>
        <end position="93"/>
    </location>
</feature>
<feature type="transmembrane region" description="Helical" evidence="8">
    <location>
        <begin position="417"/>
        <end position="443"/>
    </location>
</feature>
<evidence type="ECO:0000256" key="7">
    <source>
        <dbReference type="SAM" id="MobiDB-lite"/>
    </source>
</evidence>
<dbReference type="AlphaFoldDB" id="A0AAU2A1W6"/>
<evidence type="ECO:0000256" key="4">
    <source>
        <dbReference type="ARBA" id="ARBA00022989"/>
    </source>
</evidence>
<dbReference type="SUPFAM" id="SSF103473">
    <property type="entry name" value="MFS general substrate transporter"/>
    <property type="match status" value="1"/>
</dbReference>
<dbReference type="PROSITE" id="PS50850">
    <property type="entry name" value="MFS"/>
    <property type="match status" value="1"/>
</dbReference>
<organism evidence="10">
    <name type="scientific">Streptomyces sp. NBC_00093</name>
    <dbReference type="NCBI Taxonomy" id="2975649"/>
    <lineage>
        <taxon>Bacteria</taxon>
        <taxon>Bacillati</taxon>
        <taxon>Actinomycetota</taxon>
        <taxon>Actinomycetes</taxon>
        <taxon>Kitasatosporales</taxon>
        <taxon>Streptomycetaceae</taxon>
        <taxon>Streptomyces</taxon>
    </lineage>
</organism>
<keyword evidence="4 8" id="KW-1133">Transmembrane helix</keyword>
<evidence type="ECO:0000256" key="3">
    <source>
        <dbReference type="ARBA" id="ARBA00022692"/>
    </source>
</evidence>
<comment type="subcellular location">
    <subcellularLocation>
        <location evidence="1">Cell membrane</location>
        <topology evidence="1">Multi-pass membrane protein</topology>
    </subcellularLocation>
</comment>
<feature type="transmembrane region" description="Helical" evidence="8">
    <location>
        <begin position="253"/>
        <end position="270"/>
    </location>
</feature>
<feature type="region of interest" description="Disordered" evidence="7">
    <location>
        <begin position="1"/>
        <end position="20"/>
    </location>
</feature>
<proteinExistence type="predicted"/>
<feature type="transmembrane region" description="Helical" evidence="8">
    <location>
        <begin position="226"/>
        <end position="247"/>
    </location>
</feature>
<dbReference type="PANTHER" id="PTHR42718">
    <property type="entry name" value="MAJOR FACILITATOR SUPERFAMILY MULTIDRUG TRANSPORTER MFSC"/>
    <property type="match status" value="1"/>
</dbReference>
<evidence type="ECO:0000313" key="10">
    <source>
        <dbReference type="EMBL" id="WTT17875.1"/>
    </source>
</evidence>
<accession>A0AAU2A1W6</accession>
<evidence type="ECO:0000256" key="6">
    <source>
        <dbReference type="ARBA" id="ARBA00023251"/>
    </source>
</evidence>
<feature type="transmembrane region" description="Helical" evidence="8">
    <location>
        <begin position="290"/>
        <end position="310"/>
    </location>
</feature>
<feature type="transmembrane region" description="Helical" evidence="8">
    <location>
        <begin position="159"/>
        <end position="181"/>
    </location>
</feature>
<feature type="transmembrane region" description="Helical" evidence="8">
    <location>
        <begin position="463"/>
        <end position="484"/>
    </location>
</feature>
<keyword evidence="6" id="KW-0046">Antibiotic resistance</keyword>
<feature type="transmembrane region" description="Helical" evidence="8">
    <location>
        <begin position="125"/>
        <end position="147"/>
    </location>
</feature>
<dbReference type="CDD" id="cd17321">
    <property type="entry name" value="MFS_MMR_MDR_like"/>
    <property type="match status" value="1"/>
</dbReference>
<keyword evidence="3 8" id="KW-0812">Transmembrane</keyword>
<dbReference type="GO" id="GO:0022857">
    <property type="term" value="F:transmembrane transporter activity"/>
    <property type="evidence" value="ECO:0007669"/>
    <property type="project" value="InterPro"/>
</dbReference>
<feature type="transmembrane region" description="Helical" evidence="8">
    <location>
        <begin position="187"/>
        <end position="205"/>
    </location>
</feature>
<feature type="transmembrane region" description="Helical" evidence="8">
    <location>
        <begin position="356"/>
        <end position="374"/>
    </location>
</feature>
<dbReference type="GO" id="GO:0005886">
    <property type="term" value="C:plasma membrane"/>
    <property type="evidence" value="ECO:0007669"/>
    <property type="project" value="UniProtKB-SubCell"/>
</dbReference>
<dbReference type="InterPro" id="IPR005829">
    <property type="entry name" value="Sugar_transporter_CS"/>
</dbReference>
<reference evidence="10" key="1">
    <citation type="submission" date="2022-10" db="EMBL/GenBank/DDBJ databases">
        <title>The complete genomes of actinobacterial strains from the NBC collection.</title>
        <authorList>
            <person name="Joergensen T.S."/>
            <person name="Alvarez Arevalo M."/>
            <person name="Sterndorff E.B."/>
            <person name="Faurdal D."/>
            <person name="Vuksanovic O."/>
            <person name="Mourched A.-S."/>
            <person name="Charusanti P."/>
            <person name="Shaw S."/>
            <person name="Blin K."/>
            <person name="Weber T."/>
        </authorList>
    </citation>
    <scope>NUCLEOTIDE SEQUENCE</scope>
    <source>
        <strain evidence="10">NBC_00093</strain>
    </source>
</reference>
<dbReference type="InterPro" id="IPR036259">
    <property type="entry name" value="MFS_trans_sf"/>
</dbReference>
<dbReference type="Pfam" id="PF07690">
    <property type="entry name" value="MFS_1"/>
    <property type="match status" value="1"/>
</dbReference>
<feature type="transmembrane region" description="Helical" evidence="8">
    <location>
        <begin position="330"/>
        <end position="349"/>
    </location>
</feature>
<name>A0AAU2A1W6_9ACTN</name>
<dbReference type="GO" id="GO:0046677">
    <property type="term" value="P:response to antibiotic"/>
    <property type="evidence" value="ECO:0007669"/>
    <property type="project" value="UniProtKB-KW"/>
</dbReference>
<dbReference type="PANTHER" id="PTHR42718:SF9">
    <property type="entry name" value="MAJOR FACILITATOR SUPERFAMILY MULTIDRUG TRANSPORTER MFSC"/>
    <property type="match status" value="1"/>
</dbReference>
<feature type="transmembrane region" description="Helical" evidence="8">
    <location>
        <begin position="100"/>
        <end position="119"/>
    </location>
</feature>
<evidence type="ECO:0000256" key="1">
    <source>
        <dbReference type="ARBA" id="ARBA00004651"/>
    </source>
</evidence>
<feature type="transmembrane region" description="Helical" evidence="8">
    <location>
        <begin position="380"/>
        <end position="405"/>
    </location>
</feature>
<evidence type="ECO:0000256" key="2">
    <source>
        <dbReference type="ARBA" id="ARBA00022448"/>
    </source>
</evidence>
<dbReference type="InterPro" id="IPR011701">
    <property type="entry name" value="MFS"/>
</dbReference>
<dbReference type="PROSITE" id="PS00216">
    <property type="entry name" value="SUGAR_TRANSPORT_1"/>
    <property type="match status" value="1"/>
</dbReference>
<evidence type="ECO:0000256" key="5">
    <source>
        <dbReference type="ARBA" id="ARBA00023136"/>
    </source>
</evidence>
<evidence type="ECO:0000256" key="8">
    <source>
        <dbReference type="SAM" id="Phobius"/>
    </source>
</evidence>